<evidence type="ECO:0000313" key="1">
    <source>
        <dbReference type="EMBL" id="TBO27218.1"/>
    </source>
</evidence>
<dbReference type="OrthoDB" id="6298536at2"/>
<organism evidence="1 2">
    <name type="scientific">Aquabacterium lacunae</name>
    <dbReference type="NCBI Taxonomy" id="2528630"/>
    <lineage>
        <taxon>Bacteria</taxon>
        <taxon>Pseudomonadati</taxon>
        <taxon>Pseudomonadota</taxon>
        <taxon>Betaproteobacteria</taxon>
        <taxon>Burkholderiales</taxon>
        <taxon>Aquabacterium</taxon>
    </lineage>
</organism>
<comment type="caution">
    <text evidence="1">The sequence shown here is derived from an EMBL/GenBank/DDBJ whole genome shotgun (WGS) entry which is preliminary data.</text>
</comment>
<proteinExistence type="predicted"/>
<dbReference type="AlphaFoldDB" id="A0A4Q9GUA7"/>
<evidence type="ECO:0000313" key="2">
    <source>
        <dbReference type="Proteomes" id="UP000292120"/>
    </source>
</evidence>
<name>A0A4Q9GUA7_9BURK</name>
<reference evidence="1 2" key="1">
    <citation type="submission" date="2019-02" db="EMBL/GenBank/DDBJ databases">
        <title>Aquabacterium sp. strain KMB7.</title>
        <authorList>
            <person name="Chen W.-M."/>
        </authorList>
    </citation>
    <scope>NUCLEOTIDE SEQUENCE [LARGE SCALE GENOMIC DNA]</scope>
    <source>
        <strain evidence="1 2">KMB7</strain>
    </source>
</reference>
<sequence>MKHCAITFQPKDHSSLARTNEFFQMVKAAKASGDTEDTAAFESYLNDQERQYFWHPTPDEMAQWNMEWNATPVNVRLSPSMPTPPWDFESMLASLWDGEYDLIEIHAYEGHHSMSFEPHAYPFGGTGCMVAMLECFGNTVIGIDDGTGFAPFKPRPIWQPKASITQQKKSWQFWRK</sequence>
<dbReference type="EMBL" id="SIXI01000040">
    <property type="protein sequence ID" value="TBO27218.1"/>
    <property type="molecule type" value="Genomic_DNA"/>
</dbReference>
<dbReference type="RefSeq" id="WP_130969384.1">
    <property type="nucleotide sequence ID" value="NZ_SIXI01000040.1"/>
</dbReference>
<keyword evidence="2" id="KW-1185">Reference proteome</keyword>
<dbReference type="Proteomes" id="UP000292120">
    <property type="component" value="Unassembled WGS sequence"/>
</dbReference>
<protein>
    <submittedName>
        <fullName evidence="1">Uncharacterized protein</fullName>
    </submittedName>
</protein>
<gene>
    <name evidence="1" type="ORF">EYS42_16925</name>
</gene>
<accession>A0A4Q9GUA7</accession>